<dbReference type="RefSeq" id="XP_045964609.1">
    <property type="nucleotide sequence ID" value="XM_046101499.1"/>
</dbReference>
<dbReference type="EMBL" id="JAGPXC010000001">
    <property type="protein sequence ID" value="KAH6660478.1"/>
    <property type="molecule type" value="Genomic_DNA"/>
</dbReference>
<sequence>MPDLQMTMKLQHPRRKSSTCYFNHFTSETSALCSKQTHSHLSRRSQKSNDLNKLLHFGRTVTKIRQS</sequence>
<dbReference type="AlphaFoldDB" id="A0A9P8UY25"/>
<evidence type="ECO:0000313" key="2">
    <source>
        <dbReference type="Proteomes" id="UP000758603"/>
    </source>
</evidence>
<proteinExistence type="predicted"/>
<dbReference type="GeneID" id="70130391"/>
<gene>
    <name evidence="1" type="ORF">BKA67DRAFT_548165</name>
</gene>
<dbReference type="Proteomes" id="UP000758603">
    <property type="component" value="Unassembled WGS sequence"/>
</dbReference>
<evidence type="ECO:0000313" key="1">
    <source>
        <dbReference type="EMBL" id="KAH6660478.1"/>
    </source>
</evidence>
<organism evidence="1 2">
    <name type="scientific">Truncatella angustata</name>
    <dbReference type="NCBI Taxonomy" id="152316"/>
    <lineage>
        <taxon>Eukaryota</taxon>
        <taxon>Fungi</taxon>
        <taxon>Dikarya</taxon>
        <taxon>Ascomycota</taxon>
        <taxon>Pezizomycotina</taxon>
        <taxon>Sordariomycetes</taxon>
        <taxon>Xylariomycetidae</taxon>
        <taxon>Amphisphaeriales</taxon>
        <taxon>Sporocadaceae</taxon>
        <taxon>Truncatella</taxon>
    </lineage>
</organism>
<comment type="caution">
    <text evidence="1">The sequence shown here is derived from an EMBL/GenBank/DDBJ whole genome shotgun (WGS) entry which is preliminary data.</text>
</comment>
<protein>
    <submittedName>
        <fullName evidence="1">Uncharacterized protein</fullName>
    </submittedName>
</protein>
<keyword evidence="2" id="KW-1185">Reference proteome</keyword>
<reference evidence="1" key="1">
    <citation type="journal article" date="2021" name="Nat. Commun.">
        <title>Genetic determinants of endophytism in the Arabidopsis root mycobiome.</title>
        <authorList>
            <person name="Mesny F."/>
            <person name="Miyauchi S."/>
            <person name="Thiergart T."/>
            <person name="Pickel B."/>
            <person name="Atanasova L."/>
            <person name="Karlsson M."/>
            <person name="Huettel B."/>
            <person name="Barry K.W."/>
            <person name="Haridas S."/>
            <person name="Chen C."/>
            <person name="Bauer D."/>
            <person name="Andreopoulos W."/>
            <person name="Pangilinan J."/>
            <person name="LaButti K."/>
            <person name="Riley R."/>
            <person name="Lipzen A."/>
            <person name="Clum A."/>
            <person name="Drula E."/>
            <person name="Henrissat B."/>
            <person name="Kohler A."/>
            <person name="Grigoriev I.V."/>
            <person name="Martin F.M."/>
            <person name="Hacquard S."/>
        </authorList>
    </citation>
    <scope>NUCLEOTIDE SEQUENCE</scope>
    <source>
        <strain evidence="1">MPI-SDFR-AT-0073</strain>
    </source>
</reference>
<accession>A0A9P8UY25</accession>
<name>A0A9P8UY25_9PEZI</name>